<proteinExistence type="inferred from homology"/>
<dbReference type="Gene3D" id="2.40.50.140">
    <property type="entry name" value="Nucleic acid-binding proteins"/>
    <property type="match status" value="1"/>
</dbReference>
<dbReference type="SUPFAM" id="SSF57863">
    <property type="entry name" value="ArfGap/RecO-like zinc finger"/>
    <property type="match status" value="1"/>
</dbReference>
<evidence type="ECO:0000259" key="9">
    <source>
        <dbReference type="Pfam" id="PF11967"/>
    </source>
</evidence>
<keyword evidence="11" id="KW-1185">Reference proteome</keyword>
<feature type="coiled-coil region" evidence="8">
    <location>
        <begin position="208"/>
        <end position="235"/>
    </location>
</feature>
<dbReference type="Pfam" id="PF11967">
    <property type="entry name" value="RecO_N"/>
    <property type="match status" value="1"/>
</dbReference>
<dbReference type="HAMAP" id="MF_00201">
    <property type="entry name" value="RecO"/>
    <property type="match status" value="1"/>
</dbReference>
<keyword evidence="4 7" id="KW-0233">DNA recombination</keyword>
<dbReference type="RefSeq" id="WP_380703921.1">
    <property type="nucleotide sequence ID" value="NZ_JBHSAP010000009.1"/>
</dbReference>
<name>A0ABV8JEG3_9BACL</name>
<dbReference type="NCBIfam" id="TIGR00613">
    <property type="entry name" value="reco"/>
    <property type="match status" value="1"/>
</dbReference>
<evidence type="ECO:0000256" key="5">
    <source>
        <dbReference type="ARBA" id="ARBA00023204"/>
    </source>
</evidence>
<reference evidence="11" key="1">
    <citation type="journal article" date="2019" name="Int. J. Syst. Evol. Microbiol.">
        <title>The Global Catalogue of Microorganisms (GCM) 10K type strain sequencing project: providing services to taxonomists for standard genome sequencing and annotation.</title>
        <authorList>
            <consortium name="The Broad Institute Genomics Platform"/>
            <consortium name="The Broad Institute Genome Sequencing Center for Infectious Disease"/>
            <person name="Wu L."/>
            <person name="Ma J."/>
        </authorList>
    </citation>
    <scope>NUCLEOTIDE SEQUENCE [LARGE SCALE GENOMIC DNA]</scope>
    <source>
        <strain evidence="11">IBRC-M 10813</strain>
    </source>
</reference>
<evidence type="ECO:0000256" key="1">
    <source>
        <dbReference type="ARBA" id="ARBA00007452"/>
    </source>
</evidence>
<evidence type="ECO:0000256" key="3">
    <source>
        <dbReference type="ARBA" id="ARBA00022763"/>
    </source>
</evidence>
<comment type="caution">
    <text evidence="10">The sequence shown here is derived from an EMBL/GenBank/DDBJ whole genome shotgun (WGS) entry which is preliminary data.</text>
</comment>
<dbReference type="InterPro" id="IPR022572">
    <property type="entry name" value="DNA_rep/recomb_RecO_N"/>
</dbReference>
<keyword evidence="3 7" id="KW-0227">DNA damage</keyword>
<dbReference type="InterPro" id="IPR037278">
    <property type="entry name" value="ARFGAP/RecO"/>
</dbReference>
<evidence type="ECO:0000256" key="2">
    <source>
        <dbReference type="ARBA" id="ARBA00021310"/>
    </source>
</evidence>
<comment type="similarity">
    <text evidence="1 7">Belongs to the RecO family.</text>
</comment>
<dbReference type="Proteomes" id="UP001595843">
    <property type="component" value="Unassembled WGS sequence"/>
</dbReference>
<protein>
    <recommendedName>
        <fullName evidence="2 7">DNA repair protein RecO</fullName>
    </recommendedName>
    <alternativeName>
        <fullName evidence="6 7">Recombination protein O</fullName>
    </alternativeName>
</protein>
<dbReference type="SUPFAM" id="SSF50249">
    <property type="entry name" value="Nucleic acid-binding proteins"/>
    <property type="match status" value="1"/>
</dbReference>
<evidence type="ECO:0000256" key="4">
    <source>
        <dbReference type="ARBA" id="ARBA00023172"/>
    </source>
</evidence>
<dbReference type="InterPro" id="IPR042242">
    <property type="entry name" value="RecO_C"/>
</dbReference>
<dbReference type="Gene3D" id="1.20.1440.120">
    <property type="entry name" value="Recombination protein O, C-terminal domain"/>
    <property type="match status" value="1"/>
</dbReference>
<dbReference type="PANTHER" id="PTHR33991">
    <property type="entry name" value="DNA REPAIR PROTEIN RECO"/>
    <property type="match status" value="1"/>
</dbReference>
<dbReference type="InterPro" id="IPR012340">
    <property type="entry name" value="NA-bd_OB-fold"/>
</dbReference>
<sequence length="250" mass="28117">MLVKTEGVVLRTRDYGESNKIVVLFTRERGKLPAMARGAKKPKSRLGAATQPFTWGQFLYFAGSGMATLSQADIIKSHYPLRSDLFLTAYAAYLAELLDKMTEEKEPSPVLYDLFLSTLNHLEEGVDPDILCRIFELKVLETAGYRPRLNGCLFCSGVKGPLAFSITLGGILCHDCASRDPKAIPLSPASARILSQLQRITPDRLGQVQIKEETKSQLEQVIRRFLEEYTELKLKSRAFLDRLKKDWESS</sequence>
<evidence type="ECO:0000256" key="6">
    <source>
        <dbReference type="ARBA" id="ARBA00033409"/>
    </source>
</evidence>
<evidence type="ECO:0000313" key="11">
    <source>
        <dbReference type="Proteomes" id="UP001595843"/>
    </source>
</evidence>
<keyword evidence="8" id="KW-0175">Coiled coil</keyword>
<accession>A0ABV8JEG3</accession>
<dbReference type="Pfam" id="PF02565">
    <property type="entry name" value="RecO_C"/>
    <property type="match status" value="1"/>
</dbReference>
<gene>
    <name evidence="7 10" type="primary">recO</name>
    <name evidence="10" type="ORF">ACFOUO_07875</name>
</gene>
<feature type="domain" description="DNA replication/recombination mediator RecO N-terminal" evidence="9">
    <location>
        <begin position="1"/>
        <end position="77"/>
    </location>
</feature>
<organism evidence="10 11">
    <name type="scientific">Salinithrix halophila</name>
    <dbReference type="NCBI Taxonomy" id="1485204"/>
    <lineage>
        <taxon>Bacteria</taxon>
        <taxon>Bacillati</taxon>
        <taxon>Bacillota</taxon>
        <taxon>Bacilli</taxon>
        <taxon>Bacillales</taxon>
        <taxon>Thermoactinomycetaceae</taxon>
        <taxon>Salinithrix</taxon>
    </lineage>
</organism>
<dbReference type="InterPro" id="IPR003717">
    <property type="entry name" value="RecO"/>
</dbReference>
<dbReference type="EMBL" id="JBHSAP010000009">
    <property type="protein sequence ID" value="MFC4076725.1"/>
    <property type="molecule type" value="Genomic_DNA"/>
</dbReference>
<evidence type="ECO:0000256" key="8">
    <source>
        <dbReference type="SAM" id="Coils"/>
    </source>
</evidence>
<evidence type="ECO:0000313" key="10">
    <source>
        <dbReference type="EMBL" id="MFC4076725.1"/>
    </source>
</evidence>
<evidence type="ECO:0000256" key="7">
    <source>
        <dbReference type="HAMAP-Rule" id="MF_00201"/>
    </source>
</evidence>
<dbReference type="PANTHER" id="PTHR33991:SF1">
    <property type="entry name" value="DNA REPAIR PROTEIN RECO"/>
    <property type="match status" value="1"/>
</dbReference>
<comment type="function">
    <text evidence="7">Involved in DNA repair and RecF pathway recombination.</text>
</comment>
<keyword evidence="5 7" id="KW-0234">DNA repair</keyword>